<evidence type="ECO:0000313" key="3">
    <source>
        <dbReference type="EMBL" id="KAK2078129.1"/>
    </source>
</evidence>
<keyword evidence="4" id="KW-1185">Reference proteome</keyword>
<protein>
    <submittedName>
        <fullName evidence="3">Uncharacterized protein</fullName>
    </submittedName>
</protein>
<dbReference type="GO" id="GO:0016491">
    <property type="term" value="F:oxidoreductase activity"/>
    <property type="evidence" value="ECO:0007669"/>
    <property type="project" value="UniProtKB-KW"/>
</dbReference>
<dbReference type="InterPro" id="IPR002347">
    <property type="entry name" value="SDR_fam"/>
</dbReference>
<dbReference type="PANTHER" id="PTHR24321">
    <property type="entry name" value="DEHYDROGENASES, SHORT CHAIN"/>
    <property type="match status" value="1"/>
</dbReference>
<sequence length="255" mass="26435">MRVAVITGPGRVEGIGAGCVRSFLRAGYQVVGIDKAFEPEVSRLAEAGGVPRDRFRTLQVDLADGDSIAQLPERIAPLLSADSKGIDVLINNAGIAQPYLPDDPGAARIPAFQMYLTINLAAPFLVTEALRQSLNPDAASIIHISSIRAIRSEHGTSQEGYAAAKAGLLGLTHSQAAHLGPRGVRVNAILPGHIDSGAGAVTEADHRHHWVGRVGTPGDIAGLALFLADPAQSGFITAQAFGVDGGISASMVYPG</sequence>
<comment type="caution">
    <text evidence="3">The sequence shown here is derived from an EMBL/GenBank/DDBJ whole genome shotgun (WGS) entry which is preliminary data.</text>
</comment>
<reference evidence="3" key="1">
    <citation type="submission" date="2021-01" db="EMBL/GenBank/DDBJ databases">
        <authorList>
            <person name="Eckstrom K.M.E."/>
        </authorList>
    </citation>
    <scope>NUCLEOTIDE SEQUENCE</scope>
    <source>
        <strain evidence="3">UVCC 0001</strain>
    </source>
</reference>
<dbReference type="Pfam" id="PF13561">
    <property type="entry name" value="adh_short_C2"/>
    <property type="match status" value="1"/>
</dbReference>
<dbReference type="EMBL" id="JASFZW010000005">
    <property type="protein sequence ID" value="KAK2078129.1"/>
    <property type="molecule type" value="Genomic_DNA"/>
</dbReference>
<accession>A0AAD9IJ68</accession>
<dbReference type="Gene3D" id="3.40.50.720">
    <property type="entry name" value="NAD(P)-binding Rossmann-like Domain"/>
    <property type="match status" value="1"/>
</dbReference>
<gene>
    <name evidence="3" type="ORF">QBZ16_003997</name>
</gene>
<comment type="similarity">
    <text evidence="1">Belongs to the short-chain dehydrogenases/reductases (SDR) family.</text>
</comment>
<evidence type="ECO:0000256" key="2">
    <source>
        <dbReference type="ARBA" id="ARBA00023002"/>
    </source>
</evidence>
<dbReference type="AlphaFoldDB" id="A0AAD9IJ68"/>
<evidence type="ECO:0000256" key="1">
    <source>
        <dbReference type="ARBA" id="ARBA00006484"/>
    </source>
</evidence>
<keyword evidence="2" id="KW-0560">Oxidoreductase</keyword>
<dbReference type="PANTHER" id="PTHR24321:SF8">
    <property type="entry name" value="ESTRADIOL 17-BETA-DEHYDROGENASE 8-RELATED"/>
    <property type="match status" value="1"/>
</dbReference>
<proteinExistence type="inferred from homology"/>
<dbReference type="SUPFAM" id="SSF51735">
    <property type="entry name" value="NAD(P)-binding Rossmann-fold domains"/>
    <property type="match status" value="1"/>
</dbReference>
<dbReference type="Proteomes" id="UP001255856">
    <property type="component" value="Unassembled WGS sequence"/>
</dbReference>
<evidence type="ECO:0000313" key="4">
    <source>
        <dbReference type="Proteomes" id="UP001255856"/>
    </source>
</evidence>
<name>A0AAD9IJ68_PROWI</name>
<organism evidence="3 4">
    <name type="scientific">Prototheca wickerhamii</name>
    <dbReference type="NCBI Taxonomy" id="3111"/>
    <lineage>
        <taxon>Eukaryota</taxon>
        <taxon>Viridiplantae</taxon>
        <taxon>Chlorophyta</taxon>
        <taxon>core chlorophytes</taxon>
        <taxon>Trebouxiophyceae</taxon>
        <taxon>Chlorellales</taxon>
        <taxon>Chlorellaceae</taxon>
        <taxon>Prototheca</taxon>
    </lineage>
</organism>
<dbReference type="PRINTS" id="PR00081">
    <property type="entry name" value="GDHRDH"/>
</dbReference>
<dbReference type="PRINTS" id="PR00080">
    <property type="entry name" value="SDRFAMILY"/>
</dbReference>
<dbReference type="InterPro" id="IPR036291">
    <property type="entry name" value="NAD(P)-bd_dom_sf"/>
</dbReference>